<evidence type="ECO:0000313" key="3">
    <source>
        <dbReference type="EMBL" id="MDC8011108.1"/>
    </source>
</evidence>
<organism evidence="3 4">
    <name type="scientific">Tahibacter soli</name>
    <dbReference type="NCBI Taxonomy" id="2983605"/>
    <lineage>
        <taxon>Bacteria</taxon>
        <taxon>Pseudomonadati</taxon>
        <taxon>Pseudomonadota</taxon>
        <taxon>Gammaproteobacteria</taxon>
        <taxon>Lysobacterales</taxon>
        <taxon>Rhodanobacteraceae</taxon>
        <taxon>Tahibacter</taxon>
    </lineage>
</organism>
<dbReference type="RefSeq" id="WP_263544525.1">
    <property type="nucleotide sequence ID" value="NZ_JAOVZO020000001.1"/>
</dbReference>
<name>A0A9X3YHV8_9GAMM</name>
<dbReference type="AlphaFoldDB" id="A0A9X3YHV8"/>
<keyword evidence="4" id="KW-1185">Reference proteome</keyword>
<proteinExistence type="predicted"/>
<sequence>MNEATETGVVPEAGNDATATTTEPRTHRFVFSGDVREYFRIWIVNLALGIVTLGVYSAWAKVRTQRYFYGHTRLAGAPFEYLAQPLPILKGRIIAVVLFGSYLLASQFMPLVALVLLVVISLATPWLVVRGLMFRARYASWRGLTFRFVGDYGEAIRYFFLMYMLVPLTLGLIYPYIKYKQKAFVVDNHRFGGRRFVFGTDASPFFGPYVGAGLSLVGLIVVFVVLVMPAAMGAYASNDAQAEARAELLATAYTVTMYLAYFVAWTFLSARIGNIVYNHTSIDGHHFISSLRARDLLWLYASNTIAILASAGMLIPWAMIRLARYRADHLMLVASGDLETFTAEAKTDVGAAASEVDGLFDVDIGL</sequence>
<feature type="region of interest" description="Disordered" evidence="1">
    <location>
        <begin position="1"/>
        <end position="21"/>
    </location>
</feature>
<keyword evidence="2" id="KW-0472">Membrane</keyword>
<accession>A0A9X3YHV8</accession>
<feature type="transmembrane region" description="Helical" evidence="2">
    <location>
        <begin position="297"/>
        <end position="320"/>
    </location>
</feature>
<evidence type="ECO:0000313" key="4">
    <source>
        <dbReference type="Proteomes" id="UP001139971"/>
    </source>
</evidence>
<reference evidence="3" key="1">
    <citation type="submission" date="2023-02" db="EMBL/GenBank/DDBJ databases">
        <title>Tahibacter soli sp. nov. isolated from soil.</title>
        <authorList>
            <person name="Baek J.H."/>
            <person name="Lee J.K."/>
            <person name="Choi D.G."/>
            <person name="Jeon C.O."/>
        </authorList>
    </citation>
    <scope>NUCLEOTIDE SEQUENCE</scope>
    <source>
        <strain evidence="3">BL</strain>
    </source>
</reference>
<evidence type="ECO:0000256" key="1">
    <source>
        <dbReference type="SAM" id="MobiDB-lite"/>
    </source>
</evidence>
<dbReference type="InterPro" id="IPR010295">
    <property type="entry name" value="DUF898"/>
</dbReference>
<feature type="transmembrane region" description="Helical" evidence="2">
    <location>
        <begin position="39"/>
        <end position="60"/>
    </location>
</feature>
<dbReference type="EMBL" id="JAOVZO020000001">
    <property type="protein sequence ID" value="MDC8011108.1"/>
    <property type="molecule type" value="Genomic_DNA"/>
</dbReference>
<dbReference type="Proteomes" id="UP001139971">
    <property type="component" value="Unassembled WGS sequence"/>
</dbReference>
<feature type="transmembrane region" description="Helical" evidence="2">
    <location>
        <begin position="111"/>
        <end position="134"/>
    </location>
</feature>
<evidence type="ECO:0000256" key="2">
    <source>
        <dbReference type="SAM" id="Phobius"/>
    </source>
</evidence>
<comment type="caution">
    <text evidence="3">The sequence shown here is derived from an EMBL/GenBank/DDBJ whole genome shotgun (WGS) entry which is preliminary data.</text>
</comment>
<feature type="transmembrane region" description="Helical" evidence="2">
    <location>
        <begin position="155"/>
        <end position="177"/>
    </location>
</feature>
<feature type="transmembrane region" description="Helical" evidence="2">
    <location>
        <begin position="248"/>
        <end position="268"/>
    </location>
</feature>
<keyword evidence="2" id="KW-1133">Transmembrane helix</keyword>
<feature type="transmembrane region" description="Helical" evidence="2">
    <location>
        <begin position="209"/>
        <end position="236"/>
    </location>
</feature>
<gene>
    <name evidence="3" type="ORF">OD750_000955</name>
</gene>
<keyword evidence="2" id="KW-0812">Transmembrane</keyword>
<dbReference type="Pfam" id="PF05987">
    <property type="entry name" value="DUF898"/>
    <property type="match status" value="1"/>
</dbReference>
<protein>
    <submittedName>
        <fullName evidence="3">YjgN family protein</fullName>
    </submittedName>
</protein>